<dbReference type="AlphaFoldDB" id="A0A8K1D6X7"/>
<feature type="compositionally biased region" description="Basic and acidic residues" evidence="2">
    <location>
        <begin position="164"/>
        <end position="175"/>
    </location>
</feature>
<sequence>LILSLEEKNLCLRTLEEKNLELNTEVSLLRSALQQTQQLSSNRTRQLHQLNTQIHTLQDAVAQMETTQLAREKQLLQELEESRAGERCLKDSVHALQAEVSQLRLSLQRSDDKALALAIQCHTSELELRKTQAQRDKHRALSQELQKELEETEGGTAFPLPPTEPRRTGEQVESEARRIRTFGTVFLPDTLHCPSPSLTSRPHRLLKKTPPVAQGSSSPRAEAQPVEKG</sequence>
<feature type="non-terminal residue" evidence="3">
    <location>
        <position position="1"/>
    </location>
</feature>
<dbReference type="Proteomes" id="UP000796761">
    <property type="component" value="Unassembled WGS sequence"/>
</dbReference>
<keyword evidence="1" id="KW-0175">Coiled coil</keyword>
<organism evidence="3 4">
    <name type="scientific">Zosterops borbonicus</name>
    <dbReference type="NCBI Taxonomy" id="364589"/>
    <lineage>
        <taxon>Eukaryota</taxon>
        <taxon>Metazoa</taxon>
        <taxon>Chordata</taxon>
        <taxon>Craniata</taxon>
        <taxon>Vertebrata</taxon>
        <taxon>Euteleostomi</taxon>
        <taxon>Archelosauria</taxon>
        <taxon>Archosauria</taxon>
        <taxon>Dinosauria</taxon>
        <taxon>Saurischia</taxon>
        <taxon>Theropoda</taxon>
        <taxon>Coelurosauria</taxon>
        <taxon>Aves</taxon>
        <taxon>Neognathae</taxon>
        <taxon>Neoaves</taxon>
        <taxon>Telluraves</taxon>
        <taxon>Australaves</taxon>
        <taxon>Passeriformes</taxon>
        <taxon>Sylvioidea</taxon>
        <taxon>Zosteropidae</taxon>
        <taxon>Zosterops</taxon>
    </lineage>
</organism>
<accession>A0A8K1D6X7</accession>
<protein>
    <submittedName>
        <fullName evidence="3">Uncharacterized protein</fullName>
    </submittedName>
</protein>
<keyword evidence="4" id="KW-1185">Reference proteome</keyword>
<gene>
    <name evidence="3" type="ORF">HGM15179_021381</name>
</gene>
<evidence type="ECO:0000256" key="1">
    <source>
        <dbReference type="SAM" id="Coils"/>
    </source>
</evidence>
<feature type="coiled-coil region" evidence="1">
    <location>
        <begin position="5"/>
        <end position="82"/>
    </location>
</feature>
<dbReference type="OrthoDB" id="9219563at2759"/>
<proteinExistence type="predicted"/>
<name>A0A8K1D6X7_9PASS</name>
<evidence type="ECO:0000256" key="2">
    <source>
        <dbReference type="SAM" id="MobiDB-lite"/>
    </source>
</evidence>
<feature type="region of interest" description="Disordered" evidence="2">
    <location>
        <begin position="130"/>
        <end position="175"/>
    </location>
</feature>
<evidence type="ECO:0000313" key="4">
    <source>
        <dbReference type="Proteomes" id="UP000796761"/>
    </source>
</evidence>
<dbReference type="EMBL" id="SWJQ01003550">
    <property type="protein sequence ID" value="TRZ05726.1"/>
    <property type="molecule type" value="Genomic_DNA"/>
</dbReference>
<feature type="compositionally biased region" description="Basic and acidic residues" evidence="2">
    <location>
        <begin position="130"/>
        <end position="149"/>
    </location>
</feature>
<comment type="caution">
    <text evidence="3">The sequence shown here is derived from an EMBL/GenBank/DDBJ whole genome shotgun (WGS) entry which is preliminary data.</text>
</comment>
<feature type="region of interest" description="Disordered" evidence="2">
    <location>
        <begin position="189"/>
        <end position="229"/>
    </location>
</feature>
<feature type="non-terminal residue" evidence="3">
    <location>
        <position position="229"/>
    </location>
</feature>
<evidence type="ECO:0000313" key="3">
    <source>
        <dbReference type="EMBL" id="TRZ05726.1"/>
    </source>
</evidence>
<reference evidence="3" key="1">
    <citation type="submission" date="2019-04" db="EMBL/GenBank/DDBJ databases">
        <title>Genome assembly of Zosterops borbonicus 15179.</title>
        <authorList>
            <person name="Leroy T."/>
            <person name="Anselmetti Y."/>
            <person name="Tilak M.-K."/>
            <person name="Nabholz B."/>
        </authorList>
    </citation>
    <scope>NUCLEOTIDE SEQUENCE</scope>
    <source>
        <strain evidence="3">HGM_15179</strain>
        <tissue evidence="3">Muscle</tissue>
    </source>
</reference>